<dbReference type="Pfam" id="PF09027">
    <property type="entry name" value="GTPase_binding"/>
    <property type="match status" value="1"/>
</dbReference>
<dbReference type="Gene3D" id="3.30.200.20">
    <property type="entry name" value="Phosphorylase Kinase, domain 1"/>
    <property type="match status" value="1"/>
</dbReference>
<organism evidence="20 21">
    <name type="scientific">Oncorhynchus kisutch</name>
    <name type="common">Coho salmon</name>
    <name type="synonym">Salmo kisutch</name>
    <dbReference type="NCBI Taxonomy" id="8019"/>
    <lineage>
        <taxon>Eukaryota</taxon>
        <taxon>Metazoa</taxon>
        <taxon>Chordata</taxon>
        <taxon>Craniata</taxon>
        <taxon>Vertebrata</taxon>
        <taxon>Euteleostomi</taxon>
        <taxon>Actinopterygii</taxon>
        <taxon>Neopterygii</taxon>
        <taxon>Teleostei</taxon>
        <taxon>Protacanthopterygii</taxon>
        <taxon>Salmoniformes</taxon>
        <taxon>Salmonidae</taxon>
        <taxon>Salmoninae</taxon>
        <taxon>Oncorhynchus</taxon>
    </lineage>
</organism>
<evidence type="ECO:0000256" key="4">
    <source>
        <dbReference type="ARBA" id="ARBA00022490"/>
    </source>
</evidence>
<dbReference type="GO" id="GO:0030136">
    <property type="term" value="C:clathrin-coated vesicle"/>
    <property type="evidence" value="ECO:0007669"/>
    <property type="project" value="UniProtKB-SubCell"/>
</dbReference>
<dbReference type="FunFam" id="1.10.510.10:FF:000080">
    <property type="entry name" value="Putative activated CDC42 kinase 1"/>
    <property type="match status" value="1"/>
</dbReference>
<keyword evidence="21" id="KW-1185">Reference proteome</keyword>
<evidence type="ECO:0000256" key="5">
    <source>
        <dbReference type="ARBA" id="ARBA00022527"/>
    </source>
</evidence>
<dbReference type="Pfam" id="PF22931">
    <property type="entry name" value="SAM_TNK"/>
    <property type="match status" value="1"/>
</dbReference>
<feature type="compositionally biased region" description="Basic and acidic residues" evidence="18">
    <location>
        <begin position="484"/>
        <end position="501"/>
    </location>
</feature>
<dbReference type="PRINTS" id="PR00109">
    <property type="entry name" value="TYRKINASE"/>
</dbReference>
<dbReference type="InterPro" id="IPR020635">
    <property type="entry name" value="Tyr_kinase_cat_dom"/>
</dbReference>
<dbReference type="Pfam" id="PF07714">
    <property type="entry name" value="PK_Tyr_Ser-Thr"/>
    <property type="match status" value="1"/>
</dbReference>
<name>A0A8C7HMR2_ONCKI</name>
<evidence type="ECO:0000256" key="17">
    <source>
        <dbReference type="PROSITE-ProRule" id="PRU10141"/>
    </source>
</evidence>
<dbReference type="InterPro" id="IPR015116">
    <property type="entry name" value="Cdc42-bd-like"/>
</dbReference>
<keyword evidence="11 17" id="KW-0067">ATP-binding</keyword>
<feature type="binding site" evidence="17">
    <location>
        <position position="146"/>
    </location>
    <ligand>
        <name>ATP</name>
        <dbReference type="ChEBI" id="CHEBI:30616"/>
    </ligand>
</feature>
<accession>A0A8C7HMR2</accession>
<dbReference type="PANTHER" id="PTHR24418">
    <property type="entry name" value="TYROSINE-PROTEIN KINASE"/>
    <property type="match status" value="1"/>
</dbReference>
<evidence type="ECO:0000256" key="1">
    <source>
        <dbReference type="ARBA" id="ARBA00001946"/>
    </source>
</evidence>
<keyword evidence="10" id="KW-0418">Kinase</keyword>
<comment type="similarity">
    <text evidence="16">Belongs to the protein kinase superfamily. Tyr protein kinase family.</text>
</comment>
<comment type="subcellular location">
    <subcellularLocation>
        <location evidence="2">Cytoplasmic vesicle</location>
        <location evidence="2">Clathrin-coated vesicle</location>
    </subcellularLocation>
</comment>
<sequence>MLMEQDTQWLYHLLAEVQLERFYLRVRDSLNITRVEHFAYVKESDLEQIGISKPGQRRLWEAVKNFKISVRPRSWMAKAFSGCGPEGGDQWGSVGSGQEKGGRALTCLIQDDELTLGEKLGTGSFGVVKRGEWQTPTGRVLPVAVKSLKSSLSRQTDTMTDFLQEVTTMQSLDHPNIIRLYGVVLTQPLKMVTELACLGSLYDMLRSRQHEYPLARLWLFATQIAAGMEYLEGRRFIHRDLAARNVLLASREMVKIGDFGLMRGLSQETDHYVMTAHRRIPFAWCAPESLRVGSFTHSSDVWMFGVILWEMFTYCEEPWRGLSGRQILWRVELEGQRMERPPDCPQELYSVMRKCWACTPSNRPTFSQLTTLVAEAQPLEVCAVRDFVEPGKLALLSNDLVTIIDHSLELCEWKGQNQRTLIVGWFPPSLAAPSLSAPSSAPALPTTAPVAASSLIPPPLKGSLQHTGQSETHPDRNWGTPECLDERVNWRRSPANREREGGSNLQKMSGMTRSLESVLSGPQSRTLGGVKVDPRRGPLPNAMVARSVVVQQDPHRFSEASINPPPRPLPPNLKRVKIPQVALFRDRRPVNPSPGSLWPPQPQKNPQQQMLQPPQPQLQQTMGGSDLGKMAHMAWSKPALDDYGDLWPPQPQKNPQQQMLQPPQPQLQQTMGGSDLGKMAHMAWSKPALDDYGDKERNQEKEWVVRDRERERYPSQVQHTRETFIAQVTEAVHGVTNEEVRNALHCNEWNPIRAQQQLKMEQLHSLSLCSRDDCLRILSRYQWDLQLASRYLFRMVREERTGGGERERRDGEREAPPAAMERRGV</sequence>
<evidence type="ECO:0000256" key="13">
    <source>
        <dbReference type="ARBA" id="ARBA00023137"/>
    </source>
</evidence>
<dbReference type="GO" id="GO:0046872">
    <property type="term" value="F:metal ion binding"/>
    <property type="evidence" value="ECO:0007669"/>
    <property type="project" value="UniProtKB-KW"/>
</dbReference>
<dbReference type="Gene3D" id="1.10.150.50">
    <property type="entry name" value="Transcription Factor, Ets-1"/>
    <property type="match status" value="1"/>
</dbReference>
<dbReference type="GeneTree" id="ENSGT00940000166308"/>
<dbReference type="InterPro" id="IPR000719">
    <property type="entry name" value="Prot_kinase_dom"/>
</dbReference>
<keyword evidence="9 17" id="KW-0547">Nucleotide-binding</keyword>
<keyword evidence="8" id="KW-0479">Metal-binding</keyword>
<dbReference type="Gene3D" id="1.10.510.10">
    <property type="entry name" value="Transferase(Phosphotransferase) domain 1"/>
    <property type="match status" value="1"/>
</dbReference>
<dbReference type="GO" id="GO:0005524">
    <property type="term" value="F:ATP binding"/>
    <property type="evidence" value="ECO:0007669"/>
    <property type="project" value="UniProtKB-UniRule"/>
</dbReference>
<evidence type="ECO:0000256" key="14">
    <source>
        <dbReference type="ARBA" id="ARBA00023329"/>
    </source>
</evidence>
<keyword evidence="3" id="KW-0728">SH3 domain</keyword>
<feature type="region of interest" description="Disordered" evidence="18">
    <location>
        <begin position="646"/>
        <end position="673"/>
    </location>
</feature>
<keyword evidence="5" id="KW-0723">Serine/threonine-protein kinase</keyword>
<dbReference type="RefSeq" id="XP_031647995.1">
    <property type="nucleotide sequence ID" value="XM_031792135.1"/>
</dbReference>
<reference evidence="20" key="1">
    <citation type="submission" date="2025-08" db="UniProtKB">
        <authorList>
            <consortium name="Ensembl"/>
        </authorList>
    </citation>
    <scope>IDENTIFICATION</scope>
</reference>
<keyword evidence="7" id="KW-0449">Lipoprotein</keyword>
<evidence type="ECO:0000256" key="9">
    <source>
        <dbReference type="ARBA" id="ARBA00022741"/>
    </source>
</evidence>
<dbReference type="InterPro" id="IPR001245">
    <property type="entry name" value="Ser-Thr/Tyr_kinase_cat_dom"/>
</dbReference>
<dbReference type="GO" id="GO:0004713">
    <property type="term" value="F:protein tyrosine kinase activity"/>
    <property type="evidence" value="ECO:0007669"/>
    <property type="project" value="UniProtKB-KW"/>
</dbReference>
<evidence type="ECO:0000256" key="3">
    <source>
        <dbReference type="ARBA" id="ARBA00022443"/>
    </source>
</evidence>
<comment type="catalytic activity">
    <reaction evidence="15">
        <text>L-threonyl-[protein] + ATP = O-phospho-L-threonyl-[protein] + ADP + H(+)</text>
        <dbReference type="Rhea" id="RHEA:46608"/>
        <dbReference type="Rhea" id="RHEA-COMP:11060"/>
        <dbReference type="Rhea" id="RHEA-COMP:11605"/>
        <dbReference type="ChEBI" id="CHEBI:15378"/>
        <dbReference type="ChEBI" id="CHEBI:30013"/>
        <dbReference type="ChEBI" id="CHEBI:30616"/>
        <dbReference type="ChEBI" id="CHEBI:61977"/>
        <dbReference type="ChEBI" id="CHEBI:456216"/>
        <dbReference type="EC" id="2.7.11.1"/>
    </reaction>
</comment>
<evidence type="ECO:0000256" key="11">
    <source>
        <dbReference type="ARBA" id="ARBA00022840"/>
    </source>
</evidence>
<dbReference type="InterPro" id="IPR055175">
    <property type="entry name" value="ACK/TNK-like_SAM"/>
</dbReference>
<dbReference type="CDD" id="cd05040">
    <property type="entry name" value="PTKc_Ack_like"/>
    <property type="match status" value="1"/>
</dbReference>
<feature type="compositionally biased region" description="Low complexity" evidence="18">
    <location>
        <begin position="436"/>
        <end position="454"/>
    </location>
</feature>
<proteinExistence type="inferred from homology"/>
<feature type="compositionally biased region" description="Low complexity" evidence="18">
    <location>
        <begin position="604"/>
        <end position="620"/>
    </location>
</feature>
<protein>
    <submittedName>
        <fullName evidence="20">Tyrosine kinase, non-receptor, 1</fullName>
    </submittedName>
</protein>
<feature type="region of interest" description="Disordered" evidence="18">
    <location>
        <begin position="799"/>
        <end position="825"/>
    </location>
</feature>
<evidence type="ECO:0000256" key="10">
    <source>
        <dbReference type="ARBA" id="ARBA00022777"/>
    </source>
</evidence>
<comment type="cofactor">
    <cofactor evidence="1">
        <name>Mg(2+)</name>
        <dbReference type="ChEBI" id="CHEBI:18420"/>
    </cofactor>
</comment>
<feature type="compositionally biased region" description="Polar residues" evidence="18">
    <location>
        <begin position="503"/>
        <end position="526"/>
    </location>
</feature>
<dbReference type="InterPro" id="IPR011009">
    <property type="entry name" value="Kinase-like_dom_sf"/>
</dbReference>
<evidence type="ECO:0000256" key="8">
    <source>
        <dbReference type="ARBA" id="ARBA00022723"/>
    </source>
</evidence>
<keyword evidence="14" id="KW-0968">Cytoplasmic vesicle</keyword>
<evidence type="ECO:0000256" key="18">
    <source>
        <dbReference type="SAM" id="MobiDB-lite"/>
    </source>
</evidence>
<dbReference type="PROSITE" id="PS00107">
    <property type="entry name" value="PROTEIN_KINASE_ATP"/>
    <property type="match status" value="1"/>
</dbReference>
<feature type="region of interest" description="Disordered" evidence="18">
    <location>
        <begin position="436"/>
        <end position="538"/>
    </location>
</feature>
<dbReference type="PROSITE" id="PS50011">
    <property type="entry name" value="PROTEIN_KINASE_DOM"/>
    <property type="match status" value="1"/>
</dbReference>
<keyword evidence="7" id="KW-0519">Myristate</keyword>
<dbReference type="AlphaFoldDB" id="A0A8C7HMR2"/>
<dbReference type="InterPro" id="IPR013761">
    <property type="entry name" value="SAM/pointed_sf"/>
</dbReference>
<dbReference type="FunFam" id="3.30.200.20:FF:000107">
    <property type="entry name" value="Putative activated CDC42 kinase 1"/>
    <property type="match status" value="1"/>
</dbReference>
<dbReference type="SMART" id="SM00219">
    <property type="entry name" value="TyrKc"/>
    <property type="match status" value="1"/>
</dbReference>
<dbReference type="InterPro" id="IPR017441">
    <property type="entry name" value="Protein_kinase_ATP_BS"/>
</dbReference>
<evidence type="ECO:0000256" key="15">
    <source>
        <dbReference type="ARBA" id="ARBA00047899"/>
    </source>
</evidence>
<feature type="domain" description="Protein kinase" evidence="19">
    <location>
        <begin position="114"/>
        <end position="380"/>
    </location>
</feature>
<evidence type="ECO:0000313" key="21">
    <source>
        <dbReference type="Proteomes" id="UP000694557"/>
    </source>
</evidence>
<dbReference type="InterPro" id="IPR008266">
    <property type="entry name" value="Tyr_kinase_AS"/>
</dbReference>
<evidence type="ECO:0000256" key="12">
    <source>
        <dbReference type="ARBA" id="ARBA00022842"/>
    </source>
</evidence>
<dbReference type="InterPro" id="IPR049587">
    <property type="entry name" value="TNK-like_SAM"/>
</dbReference>
<dbReference type="Proteomes" id="UP000694557">
    <property type="component" value="Unassembled WGS sequence"/>
</dbReference>
<dbReference type="CDD" id="cd09539">
    <property type="entry name" value="SAM_TNK-like"/>
    <property type="match status" value="1"/>
</dbReference>
<feature type="compositionally biased region" description="Low complexity" evidence="18">
    <location>
        <begin position="653"/>
        <end position="669"/>
    </location>
</feature>
<evidence type="ECO:0000256" key="7">
    <source>
        <dbReference type="ARBA" id="ARBA00022707"/>
    </source>
</evidence>
<keyword evidence="13" id="KW-0829">Tyrosine-protein kinase</keyword>
<keyword evidence="12" id="KW-0460">Magnesium</keyword>
<evidence type="ECO:0000256" key="6">
    <source>
        <dbReference type="ARBA" id="ARBA00022679"/>
    </source>
</evidence>
<dbReference type="InterPro" id="IPR050198">
    <property type="entry name" value="Non-receptor_tyrosine_kinases"/>
</dbReference>
<dbReference type="Ensembl" id="ENSOKIT00005063595.1">
    <property type="protein sequence ID" value="ENSOKIP00005059815.1"/>
    <property type="gene ID" value="ENSOKIG00005025687.1"/>
</dbReference>
<gene>
    <name evidence="20" type="primary">LOC109906264</name>
</gene>
<dbReference type="KEGG" id="oki:109906264"/>
<keyword evidence="4" id="KW-0963">Cytoplasm</keyword>
<feature type="region of interest" description="Disordered" evidence="18">
    <location>
        <begin position="587"/>
        <end position="624"/>
    </location>
</feature>
<keyword evidence="6" id="KW-0808">Transferase</keyword>
<dbReference type="SUPFAM" id="SSF56112">
    <property type="entry name" value="Protein kinase-like (PK-like)"/>
    <property type="match status" value="1"/>
</dbReference>
<evidence type="ECO:0000313" key="20">
    <source>
        <dbReference type="Ensembl" id="ENSOKIP00005059815.1"/>
    </source>
</evidence>
<dbReference type="GO" id="GO:0004674">
    <property type="term" value="F:protein serine/threonine kinase activity"/>
    <property type="evidence" value="ECO:0007669"/>
    <property type="project" value="UniProtKB-KW"/>
</dbReference>
<evidence type="ECO:0000256" key="2">
    <source>
        <dbReference type="ARBA" id="ARBA00004132"/>
    </source>
</evidence>
<dbReference type="PROSITE" id="PS00109">
    <property type="entry name" value="PROTEIN_KINASE_TYR"/>
    <property type="match status" value="1"/>
</dbReference>
<evidence type="ECO:0000256" key="16">
    <source>
        <dbReference type="ARBA" id="ARBA00060742"/>
    </source>
</evidence>
<reference evidence="20" key="2">
    <citation type="submission" date="2025-09" db="UniProtKB">
        <authorList>
            <consortium name="Ensembl"/>
        </authorList>
    </citation>
    <scope>IDENTIFICATION</scope>
</reference>
<evidence type="ECO:0000259" key="19">
    <source>
        <dbReference type="PROSITE" id="PS50011"/>
    </source>
</evidence>
<dbReference type="GeneID" id="109906264"/>